<dbReference type="Gene3D" id="3.30.565.10">
    <property type="entry name" value="Histidine kinase-like ATPase, C-terminal domain"/>
    <property type="match status" value="1"/>
</dbReference>
<keyword evidence="2" id="KW-1185">Reference proteome</keyword>
<evidence type="ECO:0000313" key="2">
    <source>
        <dbReference type="Proteomes" id="UP001519325"/>
    </source>
</evidence>
<dbReference type="InterPro" id="IPR036890">
    <property type="entry name" value="HATPase_C_sf"/>
</dbReference>
<sequence>MDEKISESSTGTTTIGVRVPAELEQLTMLRALAETVTLIADFGIDEVTDIRLALDEIATALMLGAVPGSEIEAGFSYRDGAITVEVSGVAATDTALDQGNFGWHIIETLTDTISVAQTPFDAAVSGYPTVVVFTWVRGGTTGEQTK</sequence>
<gene>
    <name evidence="1" type="ORF">BJ987_002650</name>
</gene>
<keyword evidence="1" id="KW-0808">Transferase</keyword>
<comment type="caution">
    <text evidence="1">The sequence shown here is derived from an EMBL/GenBank/DDBJ whole genome shotgun (WGS) entry which is preliminary data.</text>
</comment>
<evidence type="ECO:0000313" key="1">
    <source>
        <dbReference type="EMBL" id="MBP2189749.1"/>
    </source>
</evidence>
<accession>A0ABS4QDI7</accession>
<dbReference type="EC" id="2.7.11.1" evidence="1"/>
<organism evidence="1 2">
    <name type="scientific">Nocardia goodfellowii</name>
    <dbReference type="NCBI Taxonomy" id="882446"/>
    <lineage>
        <taxon>Bacteria</taxon>
        <taxon>Bacillati</taxon>
        <taxon>Actinomycetota</taxon>
        <taxon>Actinomycetes</taxon>
        <taxon>Mycobacteriales</taxon>
        <taxon>Nocardiaceae</taxon>
        <taxon>Nocardia</taxon>
    </lineage>
</organism>
<dbReference type="RefSeq" id="WP_209888893.1">
    <property type="nucleotide sequence ID" value="NZ_JAGGMR010000001.1"/>
</dbReference>
<reference evidence="1 2" key="1">
    <citation type="submission" date="2021-03" db="EMBL/GenBank/DDBJ databases">
        <title>Sequencing the genomes of 1000 actinobacteria strains.</title>
        <authorList>
            <person name="Klenk H.-P."/>
        </authorList>
    </citation>
    <scope>NUCLEOTIDE SEQUENCE [LARGE SCALE GENOMIC DNA]</scope>
    <source>
        <strain evidence="1 2">DSM 45516</strain>
    </source>
</reference>
<protein>
    <submittedName>
        <fullName evidence="1">Serine/threonine-protein kinase RsbW</fullName>
        <ecNumber evidence="1">2.7.11.1</ecNumber>
    </submittedName>
</protein>
<dbReference type="GO" id="GO:0004674">
    <property type="term" value="F:protein serine/threonine kinase activity"/>
    <property type="evidence" value="ECO:0007669"/>
    <property type="project" value="UniProtKB-EC"/>
</dbReference>
<keyword evidence="1" id="KW-0418">Kinase</keyword>
<name>A0ABS4QDI7_9NOCA</name>
<proteinExistence type="predicted"/>
<dbReference type="Proteomes" id="UP001519325">
    <property type="component" value="Unassembled WGS sequence"/>
</dbReference>
<dbReference type="EMBL" id="JAGGMR010000001">
    <property type="protein sequence ID" value="MBP2189749.1"/>
    <property type="molecule type" value="Genomic_DNA"/>
</dbReference>